<gene>
    <name evidence="1" type="ORF">AF331_13085</name>
</gene>
<organism evidence="1 2">
    <name type="scientific">Rossellomorea marisflavi</name>
    <dbReference type="NCBI Taxonomy" id="189381"/>
    <lineage>
        <taxon>Bacteria</taxon>
        <taxon>Bacillati</taxon>
        <taxon>Bacillota</taxon>
        <taxon>Bacilli</taxon>
        <taxon>Bacillales</taxon>
        <taxon>Bacillaceae</taxon>
        <taxon>Rossellomorea</taxon>
    </lineage>
</organism>
<dbReference type="Gene3D" id="1.10.3300.10">
    <property type="entry name" value="Jann2411-like domain"/>
    <property type="match status" value="1"/>
</dbReference>
<evidence type="ECO:0000313" key="1">
    <source>
        <dbReference type="EMBL" id="KON84930.1"/>
    </source>
</evidence>
<evidence type="ECO:0000313" key="2">
    <source>
        <dbReference type="Proteomes" id="UP000037405"/>
    </source>
</evidence>
<dbReference type="InterPro" id="IPR023286">
    <property type="entry name" value="ABATE_dom_sf"/>
</dbReference>
<dbReference type="PATRIC" id="fig|189381.10.peg.1099"/>
<dbReference type="PANTHER" id="PTHR35525:SF3">
    <property type="entry name" value="BLL6575 PROTEIN"/>
    <property type="match status" value="1"/>
</dbReference>
<name>A0A0J5T2C5_9BACI</name>
<keyword evidence="2" id="KW-1185">Reference proteome</keyword>
<dbReference type="InterPro" id="IPR010852">
    <property type="entry name" value="ABATE"/>
</dbReference>
<proteinExistence type="predicted"/>
<reference evidence="2" key="1">
    <citation type="submission" date="2015-07" db="EMBL/GenBank/DDBJ databases">
        <title>Fjat-14235 jcm11544.</title>
        <authorList>
            <person name="Liu B."/>
            <person name="Wang J."/>
            <person name="Zhu Y."/>
            <person name="Liu G."/>
            <person name="Chen Q."/>
            <person name="Chen Z."/>
            <person name="Lan J."/>
            <person name="Che J."/>
            <person name="Ge C."/>
            <person name="Shi H."/>
            <person name="Pan Z."/>
            <person name="Liu X."/>
        </authorList>
    </citation>
    <scope>NUCLEOTIDE SEQUENCE [LARGE SCALE GENOMIC DNA]</scope>
    <source>
        <strain evidence="2">JCM 11544</strain>
    </source>
</reference>
<dbReference type="RefSeq" id="WP_048013828.1">
    <property type="nucleotide sequence ID" value="NZ_BSED01000175.1"/>
</dbReference>
<dbReference type="EMBL" id="LGUE01000004">
    <property type="protein sequence ID" value="KON84930.1"/>
    <property type="molecule type" value="Genomic_DNA"/>
</dbReference>
<dbReference type="OrthoDB" id="123307at2"/>
<comment type="caution">
    <text evidence="1">The sequence shown here is derived from an EMBL/GenBank/DDBJ whole genome shotgun (WGS) entry which is preliminary data.</text>
</comment>
<dbReference type="STRING" id="189381.GCA_900166615_01289"/>
<sequence>MDKSIFTLGGALWINLVNTTYISNKQKIDILANASSALQWLKENNLLRESDELHLEQKESLDSLIVELQSIRTLCNIILSEITQRGELSLETTNRIKKVVENLQINPTINSKNDKLKMTFEGKTVEDHVMYNIMESMMNTFENTSLERIRKCNHEECKLYFVDTSKAGKRRWCSMELCGNRKKAAEFYSKQKK</sequence>
<accession>A0A0J5T2C5</accession>
<dbReference type="AlphaFoldDB" id="A0A0J5T2C5"/>
<dbReference type="SUPFAM" id="SSF160904">
    <property type="entry name" value="Jann2411-like"/>
    <property type="match status" value="1"/>
</dbReference>
<dbReference type="InterPro" id="IPR021005">
    <property type="entry name" value="Znf_CGNR"/>
</dbReference>
<dbReference type="PANTHER" id="PTHR35525">
    <property type="entry name" value="BLL6575 PROTEIN"/>
    <property type="match status" value="1"/>
</dbReference>
<dbReference type="Proteomes" id="UP000037405">
    <property type="component" value="Unassembled WGS sequence"/>
</dbReference>
<protein>
    <submittedName>
        <fullName evidence="1">Uncharacterized protein</fullName>
    </submittedName>
</protein>
<dbReference type="Pfam" id="PF11706">
    <property type="entry name" value="zf-CGNR"/>
    <property type="match status" value="1"/>
</dbReference>